<dbReference type="GO" id="GO:0005694">
    <property type="term" value="C:chromosome"/>
    <property type="evidence" value="ECO:0007669"/>
    <property type="project" value="InterPro"/>
</dbReference>
<dbReference type="SUPFAM" id="SSF57783">
    <property type="entry name" value="Zinc beta-ribbon"/>
    <property type="match status" value="1"/>
</dbReference>
<dbReference type="GO" id="GO:0006265">
    <property type="term" value="P:DNA topological change"/>
    <property type="evidence" value="ECO:0007669"/>
    <property type="project" value="InterPro"/>
</dbReference>
<organism evidence="2 3">
    <name type="scientific">Bacillus mesophilus</name>
    <dbReference type="NCBI Taxonomy" id="1808955"/>
    <lineage>
        <taxon>Bacteria</taxon>
        <taxon>Bacillati</taxon>
        <taxon>Bacillota</taxon>
        <taxon>Bacilli</taxon>
        <taxon>Bacillales</taxon>
        <taxon>Bacillaceae</taxon>
        <taxon>Bacillus</taxon>
    </lineage>
</organism>
<dbReference type="GO" id="GO:0003677">
    <property type="term" value="F:DNA binding"/>
    <property type="evidence" value="ECO:0007669"/>
    <property type="project" value="InterPro"/>
</dbReference>
<evidence type="ECO:0000313" key="2">
    <source>
        <dbReference type="EMBL" id="NEY73404.1"/>
    </source>
</evidence>
<accession>A0A6M0QAK8</accession>
<dbReference type="EMBL" id="JAAIWM010000007">
    <property type="protein sequence ID" value="NEY73404.1"/>
    <property type="molecule type" value="Genomic_DNA"/>
</dbReference>
<reference evidence="2 3" key="1">
    <citation type="submission" date="2020-02" db="EMBL/GenBank/DDBJ databases">
        <title>Bacillus aquiflavi sp. nov., isolated from yellow water of strong flavor Chinese baijiu in Yibin region of China.</title>
        <authorList>
            <person name="Xie J."/>
        </authorList>
    </citation>
    <scope>NUCLEOTIDE SEQUENCE [LARGE SCALE GENOMIC DNA]</scope>
    <source>
        <strain evidence="2 3">SA4</strain>
    </source>
</reference>
<gene>
    <name evidence="2" type="ORF">G4D63_16845</name>
</gene>
<dbReference type="RefSeq" id="WP_163180923.1">
    <property type="nucleotide sequence ID" value="NZ_JAAIWM010000007.1"/>
</dbReference>
<dbReference type="Gene3D" id="3.30.65.10">
    <property type="entry name" value="Bacterial Topoisomerase I, domain 1"/>
    <property type="match status" value="1"/>
</dbReference>
<evidence type="ECO:0000259" key="1">
    <source>
        <dbReference type="PROSITE" id="PS50965"/>
    </source>
</evidence>
<dbReference type="Proteomes" id="UP000481043">
    <property type="component" value="Unassembled WGS sequence"/>
</dbReference>
<proteinExistence type="predicted"/>
<protein>
    <submittedName>
        <fullName evidence="2">NERD domain-containing protein</fullName>
    </submittedName>
</protein>
<evidence type="ECO:0000313" key="3">
    <source>
        <dbReference type="Proteomes" id="UP000481043"/>
    </source>
</evidence>
<sequence>MEVFLGIVLLVLFVLFTLNKSKIIGSIGEAYVRKQIMTLNPEVYKSVHDLYIPINSGRTSQIDHVIISEYGIFVIETKNYEGWIFGSENQKQWTQVIYKRKEKFSNPIWQNYGHIQALKEYLGMEITDLAFYNIVVFTKRAEFKFDPTSFTSAKIMHPKQITRFIHNEIGRKISQGDVNKILVKLSSIKDQDSKVKREIKKNHVKKIKESKNTQQVITKLGQCPKCGNALTSRKGKYGAFMGCSNYPKCRYTSAS</sequence>
<dbReference type="InterPro" id="IPR011528">
    <property type="entry name" value="NERD"/>
</dbReference>
<dbReference type="AlphaFoldDB" id="A0A6M0QAK8"/>
<keyword evidence="3" id="KW-1185">Reference proteome</keyword>
<dbReference type="Pfam" id="PF01396">
    <property type="entry name" value="Zn_ribbon_Top1"/>
    <property type="match status" value="1"/>
</dbReference>
<name>A0A6M0QAK8_9BACI</name>
<dbReference type="PROSITE" id="PS50965">
    <property type="entry name" value="NERD"/>
    <property type="match status" value="1"/>
</dbReference>
<dbReference type="GO" id="GO:0003916">
    <property type="term" value="F:DNA topoisomerase activity"/>
    <property type="evidence" value="ECO:0007669"/>
    <property type="project" value="InterPro"/>
</dbReference>
<dbReference type="Pfam" id="PF08378">
    <property type="entry name" value="NERD"/>
    <property type="match status" value="1"/>
</dbReference>
<comment type="caution">
    <text evidence="2">The sequence shown here is derived from an EMBL/GenBank/DDBJ whole genome shotgun (WGS) entry which is preliminary data.</text>
</comment>
<feature type="domain" description="NERD" evidence="1">
    <location>
        <begin position="24"/>
        <end position="141"/>
    </location>
</feature>
<dbReference type="InterPro" id="IPR013498">
    <property type="entry name" value="Topo_IA_Znf"/>
</dbReference>